<evidence type="ECO:0000313" key="1">
    <source>
        <dbReference type="EMBL" id="EXJ86400.1"/>
    </source>
</evidence>
<keyword evidence="2" id="KW-1185">Reference proteome</keyword>
<gene>
    <name evidence="1" type="ORF">A1O3_03351</name>
</gene>
<evidence type="ECO:0008006" key="3">
    <source>
        <dbReference type="Google" id="ProtNLM"/>
    </source>
</evidence>
<dbReference type="InterPro" id="IPR032675">
    <property type="entry name" value="LRR_dom_sf"/>
</dbReference>
<dbReference type="OrthoDB" id="2125396at2759"/>
<reference evidence="1 2" key="1">
    <citation type="submission" date="2013-03" db="EMBL/GenBank/DDBJ databases">
        <title>The Genome Sequence of Capronia epimyces CBS 606.96.</title>
        <authorList>
            <consortium name="The Broad Institute Genomics Platform"/>
            <person name="Cuomo C."/>
            <person name="de Hoog S."/>
            <person name="Gorbushina A."/>
            <person name="Walker B."/>
            <person name="Young S.K."/>
            <person name="Zeng Q."/>
            <person name="Gargeya S."/>
            <person name="Fitzgerald M."/>
            <person name="Haas B."/>
            <person name="Abouelleil A."/>
            <person name="Allen A.W."/>
            <person name="Alvarado L."/>
            <person name="Arachchi H.M."/>
            <person name="Berlin A.M."/>
            <person name="Chapman S.B."/>
            <person name="Gainer-Dewar J."/>
            <person name="Goldberg J."/>
            <person name="Griggs A."/>
            <person name="Gujja S."/>
            <person name="Hansen M."/>
            <person name="Howarth C."/>
            <person name="Imamovic A."/>
            <person name="Ireland A."/>
            <person name="Larimer J."/>
            <person name="McCowan C."/>
            <person name="Murphy C."/>
            <person name="Pearson M."/>
            <person name="Poon T.W."/>
            <person name="Priest M."/>
            <person name="Roberts A."/>
            <person name="Saif S."/>
            <person name="Shea T."/>
            <person name="Sisk P."/>
            <person name="Sykes S."/>
            <person name="Wortman J."/>
            <person name="Nusbaum C."/>
            <person name="Birren B."/>
        </authorList>
    </citation>
    <scope>NUCLEOTIDE SEQUENCE [LARGE SCALE GENOMIC DNA]</scope>
    <source>
        <strain evidence="1 2">CBS 606.96</strain>
    </source>
</reference>
<dbReference type="SUPFAM" id="SSF52047">
    <property type="entry name" value="RNI-like"/>
    <property type="match status" value="1"/>
</dbReference>
<evidence type="ECO:0000313" key="2">
    <source>
        <dbReference type="Proteomes" id="UP000019478"/>
    </source>
</evidence>
<dbReference type="Gene3D" id="3.80.10.10">
    <property type="entry name" value="Ribonuclease Inhibitor"/>
    <property type="match status" value="1"/>
</dbReference>
<comment type="caution">
    <text evidence="1">The sequence shown here is derived from an EMBL/GenBank/DDBJ whole genome shotgun (WGS) entry which is preliminary data.</text>
</comment>
<dbReference type="STRING" id="1182542.W9Y9U9"/>
<dbReference type="GeneID" id="19167479"/>
<organism evidence="1 2">
    <name type="scientific">Capronia epimyces CBS 606.96</name>
    <dbReference type="NCBI Taxonomy" id="1182542"/>
    <lineage>
        <taxon>Eukaryota</taxon>
        <taxon>Fungi</taxon>
        <taxon>Dikarya</taxon>
        <taxon>Ascomycota</taxon>
        <taxon>Pezizomycotina</taxon>
        <taxon>Eurotiomycetes</taxon>
        <taxon>Chaetothyriomycetidae</taxon>
        <taxon>Chaetothyriales</taxon>
        <taxon>Herpotrichiellaceae</taxon>
        <taxon>Capronia</taxon>
    </lineage>
</organism>
<dbReference type="AlphaFoldDB" id="W9Y9U9"/>
<protein>
    <recommendedName>
        <fullName evidence="3">F-box domain-containing protein</fullName>
    </recommendedName>
</protein>
<name>W9Y9U9_9EURO</name>
<dbReference type="HOGENOM" id="CLU_042679_2_0_1"/>
<dbReference type="Proteomes" id="UP000019478">
    <property type="component" value="Unassembled WGS sequence"/>
</dbReference>
<sequence>MKVGDPVYRGDPVPLPVEVVWVIASYFSSDSEAISWSAPRPGLSGLLFQATLWACCLVSRTWYTASIEHLYNRPVLTTRNFDLFVRTIAPSISSTPTSSRRTWRRTPLGLEDLIKHLDMSELSYESSKSITARLVSRTKNSLESFVPPAITFSIPSLASLSKCRHLRSLDLSTDHYDIGLPRLLHAMENLDQLIFLKLPRNGLWMQVKPESRWPKNLQCLQLSHRLCETEDRWATLFNTWPDTLTSLKVVQCYLYWSFQCLWKCPSPARSIRHLSIGPSIRGGGLPLGAIVHAFPALTTLELPVHIGTHMTAMYEEDPSGVGYIRFSMPPMSPQHPLETITLTDHGHPTEPKLDDMIEIFDVYVDRFPRLRRINLAQNHFNVVAGNESFFKVLSKALEDRADPADKYRAGVFPH</sequence>
<accession>W9Y9U9</accession>
<proteinExistence type="predicted"/>
<dbReference type="eggNOG" id="ENOG502QSAP">
    <property type="taxonomic scope" value="Eukaryota"/>
</dbReference>
<dbReference type="RefSeq" id="XP_007731679.1">
    <property type="nucleotide sequence ID" value="XM_007733489.1"/>
</dbReference>
<dbReference type="EMBL" id="AMGY01000003">
    <property type="protein sequence ID" value="EXJ86400.1"/>
    <property type="molecule type" value="Genomic_DNA"/>
</dbReference>